<protein>
    <submittedName>
        <fullName evidence="1">Uncharacterized protein</fullName>
    </submittedName>
</protein>
<name>A0A0N7H940_MYCFO</name>
<dbReference type="EMBL" id="CP011269">
    <property type="protein sequence ID" value="ALI27959.1"/>
    <property type="molecule type" value="Genomic_DNA"/>
</dbReference>
<organism evidence="1 2">
    <name type="scientific">Mycolicibacterium fortuitum</name>
    <name type="common">Mycobacterium fortuitum</name>
    <dbReference type="NCBI Taxonomy" id="1766"/>
    <lineage>
        <taxon>Bacteria</taxon>
        <taxon>Bacillati</taxon>
        <taxon>Actinomycetota</taxon>
        <taxon>Actinomycetes</taxon>
        <taxon>Mycobacteriales</taxon>
        <taxon>Mycobacteriaceae</taxon>
        <taxon>Mycolicibacterium</taxon>
    </lineage>
</organism>
<dbReference type="AlphaFoldDB" id="A0A0N7H940"/>
<proteinExistence type="predicted"/>
<gene>
    <name evidence="1" type="ORF">XA26_41520</name>
</gene>
<keyword evidence="2" id="KW-1185">Reference proteome</keyword>
<sequence>MPAMSALLLVLAVVSAVIAALAVHELQIWLERWAYERHAQD</sequence>
<dbReference type="PATRIC" id="fig|1766.6.peg.4126"/>
<dbReference type="Proteomes" id="UP000057134">
    <property type="component" value="Chromosome"/>
</dbReference>
<accession>A0A0N7H940</accession>
<evidence type="ECO:0000313" key="2">
    <source>
        <dbReference type="Proteomes" id="UP000057134"/>
    </source>
</evidence>
<reference evidence="1 2" key="1">
    <citation type="journal article" date="2015" name="MBio">
        <title>Enzymatic Degradation of Phenazines Can Generate Energy and Protect Sensitive Organisms from Toxicity.</title>
        <authorList>
            <person name="Costa K.C."/>
            <person name="Bergkessel M."/>
            <person name="Saunders S."/>
            <person name="Korlach J."/>
            <person name="Newman D.K."/>
        </authorList>
    </citation>
    <scope>NUCLEOTIDE SEQUENCE [LARGE SCALE GENOMIC DNA]</scope>
    <source>
        <strain evidence="1 2">CT6</strain>
    </source>
</reference>
<evidence type="ECO:0000313" key="1">
    <source>
        <dbReference type="EMBL" id="ALI27959.1"/>
    </source>
</evidence>
<dbReference type="KEGG" id="mft:XA26_41520"/>